<dbReference type="AlphaFoldDB" id="A0A7R9H6W4"/>
<organism evidence="1">
    <name type="scientific">Timema poppense</name>
    <name type="common">Walking stick</name>
    <dbReference type="NCBI Taxonomy" id="170557"/>
    <lineage>
        <taxon>Eukaryota</taxon>
        <taxon>Metazoa</taxon>
        <taxon>Ecdysozoa</taxon>
        <taxon>Arthropoda</taxon>
        <taxon>Hexapoda</taxon>
        <taxon>Insecta</taxon>
        <taxon>Pterygota</taxon>
        <taxon>Neoptera</taxon>
        <taxon>Polyneoptera</taxon>
        <taxon>Phasmatodea</taxon>
        <taxon>Timematodea</taxon>
        <taxon>Timematoidea</taxon>
        <taxon>Timematidae</taxon>
        <taxon>Timema</taxon>
    </lineage>
</organism>
<reference evidence="1" key="1">
    <citation type="submission" date="2020-11" db="EMBL/GenBank/DDBJ databases">
        <authorList>
            <person name="Tran Van P."/>
        </authorList>
    </citation>
    <scope>NUCLEOTIDE SEQUENCE</scope>
</reference>
<dbReference type="EMBL" id="OD004572">
    <property type="protein sequence ID" value="CAD7410181.1"/>
    <property type="molecule type" value="Genomic_DNA"/>
</dbReference>
<sequence length="277" mass="31504">MEWATFLCENGPFHSGLGRRRHVLSVAPDLRRTKFDYETGPNYRVEAISMQNFKFLAHLEVGNINIRRLFNKCSTKSGLMTYCALSTDKKRATMLSIQEKHTPYTRLRFEPRSPRHRSSVYCEGNARLDHVATEAGPPTKIVFSKQAKLSESCDSVLVDYLDAGYQRLCYFISNNSGVFQHWPVHPTEIRASISPSSAVELNTTSALANYATEAGGEGGNTRAALMRIDTRYFVRRALRIMGCLSSPFRRLHRHVPKHVHRGVFMIRTLPVLRLSNQ</sequence>
<evidence type="ECO:0000313" key="1">
    <source>
        <dbReference type="EMBL" id="CAD7410181.1"/>
    </source>
</evidence>
<name>A0A7R9H6W4_TIMPO</name>
<protein>
    <submittedName>
        <fullName evidence="1">Uncharacterized protein</fullName>
    </submittedName>
</protein>
<proteinExistence type="predicted"/>
<gene>
    <name evidence="1" type="ORF">TPSB3V08_LOCUS7225</name>
</gene>
<accession>A0A7R9H6W4</accession>